<sequence length="74" mass="7544">MAIHGEVGPSKKPKKKHDRPSLQLSSSPVSFFFHGNSAGGASAPVRRSGGGDSGVGQGVSGIDCCDMQFGWAQG</sequence>
<dbReference type="EMBL" id="CM056809">
    <property type="protein sequence ID" value="KAJ8650140.1"/>
    <property type="molecule type" value="Genomic_DNA"/>
</dbReference>
<name>A0ACC2MWM7_PERAE</name>
<organism evidence="1 2">
    <name type="scientific">Persea americana</name>
    <name type="common">Avocado</name>
    <dbReference type="NCBI Taxonomy" id="3435"/>
    <lineage>
        <taxon>Eukaryota</taxon>
        <taxon>Viridiplantae</taxon>
        <taxon>Streptophyta</taxon>
        <taxon>Embryophyta</taxon>
        <taxon>Tracheophyta</taxon>
        <taxon>Spermatophyta</taxon>
        <taxon>Magnoliopsida</taxon>
        <taxon>Magnoliidae</taxon>
        <taxon>Laurales</taxon>
        <taxon>Lauraceae</taxon>
        <taxon>Persea</taxon>
    </lineage>
</organism>
<evidence type="ECO:0000313" key="2">
    <source>
        <dbReference type="Proteomes" id="UP001234297"/>
    </source>
</evidence>
<dbReference type="Proteomes" id="UP001234297">
    <property type="component" value="Chromosome 1"/>
</dbReference>
<reference evidence="1 2" key="1">
    <citation type="journal article" date="2022" name="Hortic Res">
        <title>A haplotype resolved chromosomal level avocado genome allows analysis of novel avocado genes.</title>
        <authorList>
            <person name="Nath O."/>
            <person name="Fletcher S.J."/>
            <person name="Hayward A."/>
            <person name="Shaw L.M."/>
            <person name="Masouleh A.K."/>
            <person name="Furtado A."/>
            <person name="Henry R.J."/>
            <person name="Mitter N."/>
        </authorList>
    </citation>
    <scope>NUCLEOTIDE SEQUENCE [LARGE SCALE GENOMIC DNA]</scope>
    <source>
        <strain evidence="2">cv. Hass</strain>
    </source>
</reference>
<gene>
    <name evidence="1" type="ORF">MRB53_003163</name>
</gene>
<proteinExistence type="predicted"/>
<evidence type="ECO:0000313" key="1">
    <source>
        <dbReference type="EMBL" id="KAJ8650140.1"/>
    </source>
</evidence>
<protein>
    <submittedName>
        <fullName evidence="1">Uncharacterized protein</fullName>
    </submittedName>
</protein>
<comment type="caution">
    <text evidence="1">The sequence shown here is derived from an EMBL/GenBank/DDBJ whole genome shotgun (WGS) entry which is preliminary data.</text>
</comment>
<keyword evidence="2" id="KW-1185">Reference proteome</keyword>
<accession>A0ACC2MWM7</accession>